<evidence type="ECO:0000313" key="1">
    <source>
        <dbReference type="EMBL" id="KUJ12154.1"/>
    </source>
</evidence>
<dbReference type="Proteomes" id="UP000070700">
    <property type="component" value="Unassembled WGS sequence"/>
</dbReference>
<protein>
    <submittedName>
        <fullName evidence="1">Uncharacterized protein</fullName>
    </submittedName>
</protein>
<proteinExistence type="predicted"/>
<dbReference type="InParanoid" id="A0A194WWU3"/>
<gene>
    <name evidence="1" type="ORF">LY89DRAFT_757823</name>
</gene>
<dbReference type="KEGG" id="psco:LY89DRAFT_757823"/>
<dbReference type="EMBL" id="KQ947425">
    <property type="protein sequence ID" value="KUJ12154.1"/>
    <property type="molecule type" value="Genomic_DNA"/>
</dbReference>
<sequence>MSSQPTTFFRWKDLPPELRGKVFDMIFEVLPGPQIPDNLEPFCELRVESNRDGDFAMTMYHEVNRIMTPSNMCEWREYNRSQLNRVQHLYLMFNQDTSSEDALLLDRNPLSQNNNLHSVIIDLTRIGYFSKYLVRNVWEDTLVPMIKLLILASHGCVNKISIVFTRPPGCRRRLVKRMLCENLSLRLDPDIWYLWLLSSEDVARTAQK</sequence>
<organism evidence="1 2">
    <name type="scientific">Mollisia scopiformis</name>
    <name type="common">Conifer needle endophyte fungus</name>
    <name type="synonym">Phialocephala scopiformis</name>
    <dbReference type="NCBI Taxonomy" id="149040"/>
    <lineage>
        <taxon>Eukaryota</taxon>
        <taxon>Fungi</taxon>
        <taxon>Dikarya</taxon>
        <taxon>Ascomycota</taxon>
        <taxon>Pezizomycotina</taxon>
        <taxon>Leotiomycetes</taxon>
        <taxon>Helotiales</taxon>
        <taxon>Mollisiaceae</taxon>
        <taxon>Mollisia</taxon>
    </lineage>
</organism>
<dbReference type="GeneID" id="28831142"/>
<reference evidence="1 2" key="1">
    <citation type="submission" date="2015-10" db="EMBL/GenBank/DDBJ databases">
        <title>Full genome of DAOMC 229536 Phialocephala scopiformis, a fungal endophyte of spruce producing the potent anti-insectan compound rugulosin.</title>
        <authorList>
            <consortium name="DOE Joint Genome Institute"/>
            <person name="Walker A.K."/>
            <person name="Frasz S.L."/>
            <person name="Seifert K.A."/>
            <person name="Miller J.D."/>
            <person name="Mondo S.J."/>
            <person name="Labutti K."/>
            <person name="Lipzen A."/>
            <person name="Dockter R."/>
            <person name="Kennedy M."/>
            <person name="Grigoriev I.V."/>
            <person name="Spatafora J.W."/>
        </authorList>
    </citation>
    <scope>NUCLEOTIDE SEQUENCE [LARGE SCALE GENOMIC DNA]</scope>
    <source>
        <strain evidence="1 2">CBS 120377</strain>
    </source>
</reference>
<evidence type="ECO:0000313" key="2">
    <source>
        <dbReference type="Proteomes" id="UP000070700"/>
    </source>
</evidence>
<name>A0A194WWU3_MOLSC</name>
<dbReference type="RefSeq" id="XP_018066509.1">
    <property type="nucleotide sequence ID" value="XM_018221416.1"/>
</dbReference>
<accession>A0A194WWU3</accession>
<dbReference type="AlphaFoldDB" id="A0A194WWU3"/>
<keyword evidence="2" id="KW-1185">Reference proteome</keyword>